<dbReference type="Pfam" id="PF00041">
    <property type="entry name" value="fn3"/>
    <property type="match status" value="3"/>
</dbReference>
<dbReference type="SUPFAM" id="SSF49265">
    <property type="entry name" value="Fibronectin type III"/>
    <property type="match status" value="3"/>
</dbReference>
<keyword evidence="1" id="KW-0677">Repeat</keyword>
<keyword evidence="2" id="KW-0732">Signal</keyword>
<feature type="domain" description="Fibronectin type-III" evidence="3">
    <location>
        <begin position="130"/>
        <end position="219"/>
    </location>
</feature>
<feature type="domain" description="Fibronectin type-III" evidence="3">
    <location>
        <begin position="317"/>
        <end position="407"/>
    </location>
</feature>
<dbReference type="InterPro" id="IPR036116">
    <property type="entry name" value="FN3_sf"/>
</dbReference>
<organism evidence="4 5">
    <name type="scientific">Dyadobacter linearis</name>
    <dbReference type="NCBI Taxonomy" id="2823330"/>
    <lineage>
        <taxon>Bacteria</taxon>
        <taxon>Pseudomonadati</taxon>
        <taxon>Bacteroidota</taxon>
        <taxon>Cytophagia</taxon>
        <taxon>Cytophagales</taxon>
        <taxon>Spirosomataceae</taxon>
        <taxon>Dyadobacter</taxon>
    </lineage>
</organism>
<evidence type="ECO:0000259" key="3">
    <source>
        <dbReference type="PROSITE" id="PS50853"/>
    </source>
</evidence>
<feature type="domain" description="Fibronectin type-III" evidence="3">
    <location>
        <begin position="35"/>
        <end position="126"/>
    </location>
</feature>
<dbReference type="InterPro" id="IPR013783">
    <property type="entry name" value="Ig-like_fold"/>
</dbReference>
<accession>A0ABM8UMP8</accession>
<dbReference type="Gene3D" id="2.60.40.10">
    <property type="entry name" value="Immunoglobulins"/>
    <property type="match status" value="4"/>
</dbReference>
<dbReference type="PANTHER" id="PTHR13817:SF73">
    <property type="entry name" value="FIBRONECTIN TYPE-III DOMAIN-CONTAINING PROTEIN"/>
    <property type="match status" value="1"/>
</dbReference>
<comment type="caution">
    <text evidence="4">The sequence shown here is derived from an EMBL/GenBank/DDBJ whole genome shotgun (WGS) entry which is preliminary data.</text>
</comment>
<dbReference type="InterPro" id="IPR050964">
    <property type="entry name" value="Striated_Muscle_Regulatory"/>
</dbReference>
<evidence type="ECO:0000256" key="1">
    <source>
        <dbReference type="ARBA" id="ARBA00022737"/>
    </source>
</evidence>
<dbReference type="EMBL" id="CAJRAU010000002">
    <property type="protein sequence ID" value="CAG5068734.1"/>
    <property type="molecule type" value="Genomic_DNA"/>
</dbReference>
<name>A0ABM8UMP8_9BACT</name>
<evidence type="ECO:0000256" key="2">
    <source>
        <dbReference type="SAM" id="SignalP"/>
    </source>
</evidence>
<proteinExistence type="predicted"/>
<dbReference type="InterPro" id="IPR026444">
    <property type="entry name" value="Secre_tail"/>
</dbReference>
<gene>
    <name evidence="4" type="ORF">DYBT9623_01466</name>
</gene>
<protein>
    <recommendedName>
        <fullName evidence="3">Fibronectin type-III domain-containing protein</fullName>
    </recommendedName>
</protein>
<sequence length="488" mass="52778">MKKGYLNQYLLFPLLACFLSLFSHQKANAFLIPKAPSNLNIVSVTTSSISLSWTDNALDETGFELETSTDGLKYAKIADLKLNTVSYVHDSLAAGKKFWYRIRSKNASGFSAYSNIVTATSLTPITIPKPPTTLVATAISASQIALTWVDNATDETAFEIEQSTDGVTFATIAEVLKDIEIYQNVGLEPATKYWYRVAAKNSAGKSAYSNIAAATTLQVPPAAPTALSGVSVSQTQINLSWTDASDNETGFEVERSLNGITYLKIAAVSTNVTTFQNTGLVTNTLYYYRVRAVNAAGASAYSNVGSFRTQNIPAPNQPVNFTAVPTSPGLIQLRWAAVTGNATETIIERTKASDDNFVEIGRVPAATLQFEDREELETVDYFYRIKAVNAGGSSPYSLLSLVRAASIITSVEDPGNGYELYLAGKTLIANTPPAGAGELLIYNMNGKKIKAVIILKALRLDLSGWQAGIYIAVIRTEREIISRKIALY</sequence>
<feature type="signal peptide" evidence="2">
    <location>
        <begin position="1"/>
        <end position="29"/>
    </location>
</feature>
<dbReference type="RefSeq" id="WP_215232869.1">
    <property type="nucleotide sequence ID" value="NZ_CAJRAU010000002.1"/>
</dbReference>
<dbReference type="PROSITE" id="PS50853">
    <property type="entry name" value="FN3"/>
    <property type="match status" value="4"/>
</dbReference>
<feature type="chain" id="PRO_5045233151" description="Fibronectin type-III domain-containing protein" evidence="2">
    <location>
        <begin position="30"/>
        <end position="488"/>
    </location>
</feature>
<reference evidence="4 5" key="1">
    <citation type="submission" date="2021-04" db="EMBL/GenBank/DDBJ databases">
        <authorList>
            <person name="Rodrigo-Torres L."/>
            <person name="Arahal R. D."/>
            <person name="Lucena T."/>
        </authorList>
    </citation>
    <scope>NUCLEOTIDE SEQUENCE [LARGE SCALE GENOMIC DNA]</scope>
    <source>
        <strain evidence="4 5">CECT 9623</strain>
    </source>
</reference>
<dbReference type="NCBIfam" id="TIGR04183">
    <property type="entry name" value="Por_Secre_tail"/>
    <property type="match status" value="1"/>
</dbReference>
<feature type="domain" description="Fibronectin type-III" evidence="3">
    <location>
        <begin position="220"/>
        <end position="312"/>
    </location>
</feature>
<dbReference type="SMART" id="SM00060">
    <property type="entry name" value="FN3"/>
    <property type="match status" value="4"/>
</dbReference>
<evidence type="ECO:0000313" key="5">
    <source>
        <dbReference type="Proteomes" id="UP000679725"/>
    </source>
</evidence>
<dbReference type="Proteomes" id="UP000679725">
    <property type="component" value="Unassembled WGS sequence"/>
</dbReference>
<evidence type="ECO:0000313" key="4">
    <source>
        <dbReference type="EMBL" id="CAG5068734.1"/>
    </source>
</evidence>
<dbReference type="PANTHER" id="PTHR13817">
    <property type="entry name" value="TITIN"/>
    <property type="match status" value="1"/>
</dbReference>
<dbReference type="CDD" id="cd00063">
    <property type="entry name" value="FN3"/>
    <property type="match status" value="4"/>
</dbReference>
<keyword evidence="5" id="KW-1185">Reference proteome</keyword>
<dbReference type="InterPro" id="IPR003961">
    <property type="entry name" value="FN3_dom"/>
</dbReference>